<dbReference type="PANTHER" id="PTHR12933:SF0">
    <property type="entry name" value="U3 SMALL NUCLEOLAR RNA-ASSOCIATED PROTEIN 25 HOMOLOG"/>
    <property type="match status" value="1"/>
</dbReference>
<dbReference type="RefSeq" id="XP_021872338.1">
    <property type="nucleotide sequence ID" value="XM_022015321.1"/>
</dbReference>
<feature type="domain" description="UTP25 C-terminal" evidence="9">
    <location>
        <begin position="538"/>
        <end position="695"/>
    </location>
</feature>
<dbReference type="InterPro" id="IPR053940">
    <property type="entry name" value="UTP25_NTPase-like"/>
</dbReference>
<evidence type="ECO:0000256" key="2">
    <source>
        <dbReference type="ARBA" id="ARBA00004604"/>
    </source>
</evidence>
<comment type="caution">
    <text evidence="11">The sequence shown here is derived from an EMBL/GenBank/DDBJ whole genome shotgun (WGS) entry which is preliminary data.</text>
</comment>
<dbReference type="OrthoDB" id="10264378at2759"/>
<dbReference type="Proteomes" id="UP000193218">
    <property type="component" value="Unassembled WGS sequence"/>
</dbReference>
<comment type="subunit">
    <text evidence="7">Component of the ribosomal small subunit (SSU) processome composed of at least 40 protein subunits and snoRNA U3.</text>
</comment>
<dbReference type="GO" id="GO:0019843">
    <property type="term" value="F:rRNA binding"/>
    <property type="evidence" value="ECO:0007669"/>
    <property type="project" value="TreeGrafter"/>
</dbReference>
<comment type="function">
    <text evidence="1 7">DEAD-box RNA helicase-like protein required for pre-18S rRNA processing, specifically at sites A0, A1, and A2.</text>
</comment>
<reference evidence="11 12" key="1">
    <citation type="submission" date="2017-03" db="EMBL/GenBank/DDBJ databases">
        <title>Widespread Adenine N6-methylation of Active Genes in Fungi.</title>
        <authorList>
            <consortium name="DOE Joint Genome Institute"/>
            <person name="Mondo S.J."/>
            <person name="Dannebaum R.O."/>
            <person name="Kuo R.C."/>
            <person name="Louie K.B."/>
            <person name="Bewick A.J."/>
            <person name="Labutti K."/>
            <person name="Haridas S."/>
            <person name="Kuo A."/>
            <person name="Salamov A."/>
            <person name="Ahrendt S.R."/>
            <person name="Lau R."/>
            <person name="Bowen B.P."/>
            <person name="Lipzen A."/>
            <person name="Sullivan W."/>
            <person name="Andreopoulos W.B."/>
            <person name="Clum A."/>
            <person name="Lindquist E."/>
            <person name="Daum C."/>
            <person name="Northen T.R."/>
            <person name="Ramamoorthy G."/>
            <person name="Schmitz R.J."/>
            <person name="Gryganskyi A."/>
            <person name="Culley D."/>
            <person name="Magnuson J."/>
            <person name="James T.Y."/>
            <person name="O'Malley M.A."/>
            <person name="Stajich J.E."/>
            <person name="Spatafora J.W."/>
            <person name="Visel A."/>
            <person name="Grigoriev I.V."/>
        </authorList>
    </citation>
    <scope>NUCLEOTIDE SEQUENCE [LARGE SCALE GENOMIC DNA]</scope>
    <source>
        <strain evidence="11 12">NRRL Y-17943</strain>
    </source>
</reference>
<name>A0A1Y1ULQ6_9TREE</name>
<keyword evidence="7" id="KW-0698">rRNA processing</keyword>
<evidence type="ECO:0000313" key="12">
    <source>
        <dbReference type="Proteomes" id="UP000193218"/>
    </source>
</evidence>
<keyword evidence="5 7" id="KW-0539">Nucleus</keyword>
<dbReference type="Pfam" id="PF06862">
    <property type="entry name" value="Utp25_C"/>
    <property type="match status" value="1"/>
</dbReference>
<evidence type="ECO:0000256" key="7">
    <source>
        <dbReference type="RuleBase" id="RU365070"/>
    </source>
</evidence>
<evidence type="ECO:0000256" key="8">
    <source>
        <dbReference type="SAM" id="MobiDB-lite"/>
    </source>
</evidence>
<feature type="compositionally biased region" description="Acidic residues" evidence="8">
    <location>
        <begin position="711"/>
        <end position="733"/>
    </location>
</feature>
<feature type="compositionally biased region" description="Polar residues" evidence="8">
    <location>
        <begin position="35"/>
        <end position="55"/>
    </location>
</feature>
<feature type="domain" description="UTP25 NTP hydrolase-like" evidence="10">
    <location>
        <begin position="268"/>
        <end position="527"/>
    </location>
</feature>
<sequence length="773" mass="86257">MSSKTEVKLLTLLNVSAIKKPRALDKPGGYRGSPLRSTLPLSSIEGTNGDVQSPASVKRARKSVSAASQADVSASEDAQPVKRRKSVVFAGEIGPSGSTYASPIKSSGNVKGKGKAKEVTSISGSSISSKAADGVSKRVVDLVDDEDDEEVSPMADAEDMFNVHFGSETVYLTAESIAKVNEDDWTSGPVALAGFGKAVSYLPGAGSPPSPDVQNRIIPSLLSSVRESDDSMLVSQATSHLGTYKDIYLHSLDDEADGSEKILYGPQKGAIRQAIMVHALNHVLKTRRRIIRNNEKLAHAAEGQEPLEPPRDQSFTRPKVLLLLPLRSLALHYLKNHLFPLAPAGTQIENQRPFISSFSLSSDLTDPLAAPSALSSYPADHIVNFQGNSDDNFRFGIKITRKAWRIVMMPADEKKLLDCDFIIASPLGMKMAAEREKSTDMLSSIEVCVVDGMDIMQMQNWDHVQFIFDNLNKIPEDPHGCDFSRLKPWYLDQQAKYLRQTILLSRYDSPEGRALFHRKCSNLAGKIRTDDVNCTGVLDRVKFGVRQTFERIDLEGAQAMDGEEAVSEIELRLDWFTKKTVPSLVKSAMTRQNTLIVVPSYFDFVRLTNYLRKNETISFAAISEYSSNTEISRARTEFFKGKKPFLILTERFHFYRRYKIRGAKTLVFYSLPDHAQFYSEFLQTPFLPSQKKQKALKAKEKRKRKRKSEGGEESEDEQQDEADDDDEDDEVDPDAVSCRVLFSRFDYLKLERVVGTVNARLMLTKGEAKFQFI</sequence>
<feature type="compositionally biased region" description="Basic residues" evidence="8">
    <location>
        <begin position="697"/>
        <end position="707"/>
    </location>
</feature>
<dbReference type="GeneID" id="33557129"/>
<dbReference type="EMBL" id="NBSH01000004">
    <property type="protein sequence ID" value="ORX38416.1"/>
    <property type="molecule type" value="Genomic_DNA"/>
</dbReference>
<keyword evidence="7" id="KW-0690">Ribosome biogenesis</keyword>
<dbReference type="GO" id="GO:0000462">
    <property type="term" value="P:maturation of SSU-rRNA from tricistronic rRNA transcript (SSU-rRNA, 5.8S rRNA, LSU-rRNA)"/>
    <property type="evidence" value="ECO:0007669"/>
    <property type="project" value="TreeGrafter"/>
</dbReference>
<evidence type="ECO:0000256" key="4">
    <source>
        <dbReference type="ARBA" id="ARBA00015422"/>
    </source>
</evidence>
<evidence type="ECO:0000256" key="3">
    <source>
        <dbReference type="ARBA" id="ARBA00009223"/>
    </source>
</evidence>
<evidence type="ECO:0000256" key="5">
    <source>
        <dbReference type="ARBA" id="ARBA00023242"/>
    </source>
</evidence>
<evidence type="ECO:0000256" key="6">
    <source>
        <dbReference type="ARBA" id="ARBA00023274"/>
    </source>
</evidence>
<dbReference type="Pfam" id="PF22916">
    <property type="entry name" value="UTP25_NTPase-like"/>
    <property type="match status" value="1"/>
</dbReference>
<feature type="compositionally biased region" description="Low complexity" evidence="8">
    <location>
        <begin position="63"/>
        <end position="78"/>
    </location>
</feature>
<comment type="similarity">
    <text evidence="3 7">Belongs to the UTP25 family.</text>
</comment>
<dbReference type="FunCoup" id="A0A1Y1ULQ6">
    <property type="interactions" value="692"/>
</dbReference>
<feature type="region of interest" description="Disordered" evidence="8">
    <location>
        <begin position="697"/>
        <end position="733"/>
    </location>
</feature>
<organism evidence="11 12">
    <name type="scientific">Kockovaella imperatae</name>
    <dbReference type="NCBI Taxonomy" id="4999"/>
    <lineage>
        <taxon>Eukaryota</taxon>
        <taxon>Fungi</taxon>
        <taxon>Dikarya</taxon>
        <taxon>Basidiomycota</taxon>
        <taxon>Agaricomycotina</taxon>
        <taxon>Tremellomycetes</taxon>
        <taxon>Tremellales</taxon>
        <taxon>Cuniculitremaceae</taxon>
        <taxon>Kockovaella</taxon>
    </lineage>
</organism>
<feature type="region of interest" description="Disordered" evidence="8">
    <location>
        <begin position="22"/>
        <end position="83"/>
    </location>
</feature>
<dbReference type="STRING" id="4999.A0A1Y1ULQ6"/>
<dbReference type="InterPro" id="IPR010678">
    <property type="entry name" value="UTP25"/>
</dbReference>
<comment type="subcellular location">
    <subcellularLocation>
        <location evidence="2 7">Nucleus</location>
        <location evidence="2 7">Nucleolus</location>
    </subcellularLocation>
</comment>
<dbReference type="GO" id="GO:0032040">
    <property type="term" value="C:small-subunit processome"/>
    <property type="evidence" value="ECO:0007669"/>
    <property type="project" value="TreeGrafter"/>
</dbReference>
<dbReference type="InterPro" id="IPR053939">
    <property type="entry name" value="UTP25_C"/>
</dbReference>
<dbReference type="AlphaFoldDB" id="A0A1Y1ULQ6"/>
<evidence type="ECO:0000259" key="9">
    <source>
        <dbReference type="Pfam" id="PF06862"/>
    </source>
</evidence>
<dbReference type="GO" id="GO:0034511">
    <property type="term" value="F:U3 snoRNA binding"/>
    <property type="evidence" value="ECO:0007669"/>
    <property type="project" value="InterPro"/>
</dbReference>
<gene>
    <name evidence="11" type="ORF">BD324DRAFT_620775</name>
</gene>
<dbReference type="InParanoid" id="A0A1Y1ULQ6"/>
<evidence type="ECO:0000259" key="10">
    <source>
        <dbReference type="Pfam" id="PF22916"/>
    </source>
</evidence>
<proteinExistence type="inferred from homology"/>
<evidence type="ECO:0000256" key="1">
    <source>
        <dbReference type="ARBA" id="ARBA00002883"/>
    </source>
</evidence>
<keyword evidence="12" id="KW-1185">Reference proteome</keyword>
<protein>
    <recommendedName>
        <fullName evidence="4 7">U3 small nucleolar RNA-associated protein 25</fullName>
        <shortName evidence="7">U3 snoRNA-associated protein 25</shortName>
    </recommendedName>
</protein>
<evidence type="ECO:0000313" key="11">
    <source>
        <dbReference type="EMBL" id="ORX38416.1"/>
    </source>
</evidence>
<dbReference type="PANTHER" id="PTHR12933">
    <property type="entry name" value="ORF PROTEIN-RELATED"/>
    <property type="match status" value="1"/>
</dbReference>
<keyword evidence="6 7" id="KW-0687">Ribonucleoprotein</keyword>
<accession>A0A1Y1ULQ6</accession>